<reference evidence="1" key="1">
    <citation type="submission" date="2022-05" db="EMBL/GenBank/DDBJ databases">
        <title>Description of a novel species of Leclercia; Leclercia tamurae and the Proposal for a Novel Genus Silvania gen. nov. Containing Two Novel Species Silvania hatchlandensis sp. nov. and Silvania confinis sp. nov. Isolated from the Rhizosphere of Oak.</title>
        <authorList>
            <person name="Maddock D.W."/>
            <person name="Brady C.L."/>
            <person name="Denman S."/>
            <person name="Arnold D."/>
        </authorList>
    </citation>
    <scope>NUCLEOTIDE SEQUENCE</scope>
    <source>
        <strain evidence="1">H19S6</strain>
    </source>
</reference>
<gene>
    <name evidence="1" type="ORF">M8014_22005</name>
</gene>
<dbReference type="InterPro" id="IPR043129">
    <property type="entry name" value="ATPase_NBD"/>
</dbReference>
<sequence length="860" mass="97791">MLEKLQERAWLGLVDTFWAELKSKATFGILVDSEQTKWLVQVKDERLLLWTHDNRYYPPGRVEDNQAYCNELRWLGLKGWRVPTRNEMLLFAKNQKNPLRQGTNNRLRDKYGFNVEEGYIDLDNPNPTAYKGREAPSIPCASVTKQVLVDILIDLPVKLSSLSEPGRNWLDGWEDHLNTSMVELDYQVNRLPKIDPLTFTDINKGIWEMWGQDANTLEALNIRPRDPARDIRPGCVAIDFGTSSTVVAYETENGRKELMRIGVRDFYERIEPHHFENPTVLEIIDLQSLLSEWTEEAYRPDVRWDMVHCSHEAQAKLRDNQSDIYTVSSILTRLKQWALRQSSDHQVVFTDQQQCEHTLAPLTQNNPTRGEWLDVTGDYPFDPIELYAWFLGMTINWRGRGISLEYFMTFPVEYPREVKEKILASFKRGLQRSLPPTLVAQPEWLNAFSVEELASEPAAYAVCALDALAIQPGEQGAAYAVFDFGGGTTDFDFGYYRHPSEEEEDEGFERVFEHFAPAGDKFLGGENLLENMAYRVFSNNLDLCQKYQIAFTQPLDADPFPGSEIYIEKTQAAYSNTMLLISELRPFWETPSTAEPDIEDKTCTVDLFNRAGEKVSCDFVIPYGELADYLEQRIALGIDKFIAALGQAFTPLPEEMHILLAGNSSRSLWISRLWGLADDHQDALIFTRMAECFVNDTPALHIHAPLSSNPDAPYQPTAKTGVALGLLDLRPGGVTKVINHTRQQSMGEAGFAFNVGRARAGSFLVGLAMNSRYEEWFELGPQREGIFELLYTQSPLAQQGTLSSVDSEVKRLRLRLGVNQKGHRVFAKATAPHQISLVTAVNLEELAENRTDNHQLLELK</sequence>
<dbReference type="Gene3D" id="3.90.640.10">
    <property type="entry name" value="Actin, Chain A, domain 4"/>
    <property type="match status" value="1"/>
</dbReference>
<dbReference type="Gene3D" id="3.30.420.40">
    <property type="match status" value="2"/>
</dbReference>
<proteinExistence type="predicted"/>
<evidence type="ECO:0000313" key="2">
    <source>
        <dbReference type="Proteomes" id="UP001063816"/>
    </source>
</evidence>
<evidence type="ECO:0000313" key="1">
    <source>
        <dbReference type="EMBL" id="MCU6667013.1"/>
    </source>
</evidence>
<dbReference type="RefSeq" id="WP_271284494.1">
    <property type="nucleotide sequence ID" value="NZ_JAMGZK010000055.1"/>
</dbReference>
<keyword evidence="2" id="KW-1185">Reference proteome</keyword>
<organism evidence="1 2">
    <name type="scientific">Silvania hatchlandensis</name>
    <dbReference type="NCBI Taxonomy" id="2926469"/>
    <lineage>
        <taxon>Bacteria</taxon>
        <taxon>Pseudomonadati</taxon>
        <taxon>Pseudomonadota</taxon>
        <taxon>Gammaproteobacteria</taxon>
        <taxon>Enterobacterales</taxon>
        <taxon>Enterobacteriaceae</taxon>
        <taxon>Silvania</taxon>
    </lineage>
</organism>
<name>A0A9J6QF17_9ENTR</name>
<accession>A0A9J6QF17</accession>
<protein>
    <recommendedName>
        <fullName evidence="3">Molecular chaperone DnaK</fullName>
    </recommendedName>
</protein>
<evidence type="ECO:0008006" key="3">
    <source>
        <dbReference type="Google" id="ProtNLM"/>
    </source>
</evidence>
<dbReference type="EMBL" id="JAMGZK010000055">
    <property type="protein sequence ID" value="MCU6667013.1"/>
    <property type="molecule type" value="Genomic_DNA"/>
</dbReference>
<dbReference type="SUPFAM" id="SSF53067">
    <property type="entry name" value="Actin-like ATPase domain"/>
    <property type="match status" value="1"/>
</dbReference>
<dbReference type="AlphaFoldDB" id="A0A9J6QF17"/>
<dbReference type="Proteomes" id="UP001063816">
    <property type="component" value="Unassembled WGS sequence"/>
</dbReference>
<comment type="caution">
    <text evidence="1">The sequence shown here is derived from an EMBL/GenBank/DDBJ whole genome shotgun (WGS) entry which is preliminary data.</text>
</comment>